<dbReference type="PANTHER" id="PTHR16222:SF12">
    <property type="entry name" value="ADP-RIBOSYLGLYCOHYDROLASE-RELATED"/>
    <property type="match status" value="1"/>
</dbReference>
<evidence type="ECO:0000313" key="1">
    <source>
        <dbReference type="EMBL" id="GHO57206.1"/>
    </source>
</evidence>
<sequence length="286" mass="31551">MLLELAIGDAYGAGFEYADIGMIRQHNNLTRYVQHPRHNIRPGAYTDDTQMTLAIAEAMVSNISWEPLALAQKFVEVFKRDPRPGYATGFYHFLQQVRDGEQFLKEIKPVSDKSGAAMRAAPLGIYPSIDQVIERCTFQATLTHNTPGGINAAVAASLMTHYFLYDLGPKQNLGAFLEKHVPGRWSSPWRGSVKSQGWMSVQAAITALTRSASMSNLLKACIQFSGDVDTVATIALAAGSCSHEIAQDLPPHLLNTLENGPYGRDYLRQLDARLLSLLETYKSGYN</sequence>
<proteinExistence type="predicted"/>
<organism evidence="1 2">
    <name type="scientific">Ktedonobacter robiniae</name>
    <dbReference type="NCBI Taxonomy" id="2778365"/>
    <lineage>
        <taxon>Bacteria</taxon>
        <taxon>Bacillati</taxon>
        <taxon>Chloroflexota</taxon>
        <taxon>Ktedonobacteria</taxon>
        <taxon>Ktedonobacterales</taxon>
        <taxon>Ktedonobacteraceae</taxon>
        <taxon>Ktedonobacter</taxon>
    </lineage>
</organism>
<dbReference type="SUPFAM" id="SSF101478">
    <property type="entry name" value="ADP-ribosylglycohydrolase"/>
    <property type="match status" value="1"/>
</dbReference>
<dbReference type="EMBL" id="BNJG01000002">
    <property type="protein sequence ID" value="GHO57206.1"/>
    <property type="molecule type" value="Genomic_DNA"/>
</dbReference>
<dbReference type="RefSeq" id="WP_201373627.1">
    <property type="nucleotide sequence ID" value="NZ_BNJG01000002.1"/>
</dbReference>
<dbReference type="Pfam" id="PF03747">
    <property type="entry name" value="ADP_ribosyl_GH"/>
    <property type="match status" value="1"/>
</dbReference>
<name>A0ABQ3UWJ5_9CHLR</name>
<dbReference type="InterPro" id="IPR050792">
    <property type="entry name" value="ADP-ribosylglycohydrolase"/>
</dbReference>
<evidence type="ECO:0000313" key="2">
    <source>
        <dbReference type="Proteomes" id="UP000654345"/>
    </source>
</evidence>
<reference evidence="1 2" key="1">
    <citation type="journal article" date="2021" name="Int. J. Syst. Evol. Microbiol.">
        <title>Reticulibacter mediterranei gen. nov., sp. nov., within the new family Reticulibacteraceae fam. nov., and Ktedonospora formicarum gen. nov., sp. nov., Ktedonobacter robiniae sp. nov., Dictyobacter formicarum sp. nov. and Dictyobacter arantiisoli sp. nov., belonging to the class Ktedonobacteria.</title>
        <authorList>
            <person name="Yabe S."/>
            <person name="Zheng Y."/>
            <person name="Wang C.M."/>
            <person name="Sakai Y."/>
            <person name="Abe K."/>
            <person name="Yokota A."/>
            <person name="Donadio S."/>
            <person name="Cavaletti L."/>
            <person name="Monciardini P."/>
        </authorList>
    </citation>
    <scope>NUCLEOTIDE SEQUENCE [LARGE SCALE GENOMIC DNA]</scope>
    <source>
        <strain evidence="1 2">SOSP1-30</strain>
    </source>
</reference>
<dbReference type="PANTHER" id="PTHR16222">
    <property type="entry name" value="ADP-RIBOSYLGLYCOHYDROLASE"/>
    <property type="match status" value="1"/>
</dbReference>
<gene>
    <name evidence="1" type="ORF">KSB_56810</name>
</gene>
<dbReference type="InterPro" id="IPR005502">
    <property type="entry name" value="Ribosyl_crysJ1"/>
</dbReference>
<dbReference type="InterPro" id="IPR036705">
    <property type="entry name" value="Ribosyl_crysJ1_sf"/>
</dbReference>
<comment type="caution">
    <text evidence="1">The sequence shown here is derived from an EMBL/GenBank/DDBJ whole genome shotgun (WGS) entry which is preliminary data.</text>
</comment>
<accession>A0ABQ3UWJ5</accession>
<dbReference type="Gene3D" id="1.10.4080.10">
    <property type="entry name" value="ADP-ribosylation/Crystallin J1"/>
    <property type="match status" value="1"/>
</dbReference>
<protein>
    <recommendedName>
        <fullName evidence="3">ADP-ribosylglycohydrolase</fullName>
    </recommendedName>
</protein>
<evidence type="ECO:0008006" key="3">
    <source>
        <dbReference type="Google" id="ProtNLM"/>
    </source>
</evidence>
<dbReference type="Proteomes" id="UP000654345">
    <property type="component" value="Unassembled WGS sequence"/>
</dbReference>
<keyword evidence="2" id="KW-1185">Reference proteome</keyword>